<dbReference type="Gene3D" id="3.40.50.1820">
    <property type="entry name" value="alpha/beta hydrolase"/>
    <property type="match status" value="1"/>
</dbReference>
<dbReference type="AlphaFoldDB" id="A0A9P5XBH4"/>
<organism evidence="1 2">
    <name type="scientific">Macrolepiota fuliginosa MF-IS2</name>
    <dbReference type="NCBI Taxonomy" id="1400762"/>
    <lineage>
        <taxon>Eukaryota</taxon>
        <taxon>Fungi</taxon>
        <taxon>Dikarya</taxon>
        <taxon>Basidiomycota</taxon>
        <taxon>Agaricomycotina</taxon>
        <taxon>Agaricomycetes</taxon>
        <taxon>Agaricomycetidae</taxon>
        <taxon>Agaricales</taxon>
        <taxon>Agaricineae</taxon>
        <taxon>Agaricaceae</taxon>
        <taxon>Macrolepiota</taxon>
    </lineage>
</organism>
<evidence type="ECO:0000313" key="1">
    <source>
        <dbReference type="EMBL" id="KAF9446266.1"/>
    </source>
</evidence>
<proteinExistence type="predicted"/>
<accession>A0A9P5XBH4</accession>
<sequence length="458" mass="51404">MTTSYPRIPPKPIKPFPCRPLLPVFPPADPLTYPSLPSPRRKPAFDSLFTLSTHLVPAAHLRRGPRLPLPHLPPPHTPSSERAAAFSELSKRLHGNGMIPAVVNGQHENVLWNVLNRYARGGLNSTNSTGITLFFAHANGYPRETWEPVLGRIFSSPITNMIDEVWTWECVQHGDAGLINAEALTGYFDWSDNARDMLNFFLYFLPSTTLDGTLPVHLLRIPTAETQERVSSGFKHRTLIPIGHSYSGTALALGAVDYPKLFSSLIFVDPVMMDPGLPEEVRQIVGKWGFKAVSNALSRKDTWNSKEEAYAEFSSSPFYKAWDPETLELYIYHGLYDTTITTPIGMHKRVAKLKLTSLHEALVFAGGDVLMEAFARLPELDERVRLHWIMPGAKGATEFGPPGSQRDRVWVRPKNSSNVRITRAGHLIPQECPAEFAQEIIQFLERHYAKEKTLRSNL</sequence>
<dbReference type="InterPro" id="IPR029058">
    <property type="entry name" value="AB_hydrolase_fold"/>
</dbReference>
<name>A0A9P5XBH4_9AGAR</name>
<dbReference type="Proteomes" id="UP000807342">
    <property type="component" value="Unassembled WGS sequence"/>
</dbReference>
<evidence type="ECO:0008006" key="3">
    <source>
        <dbReference type="Google" id="ProtNLM"/>
    </source>
</evidence>
<gene>
    <name evidence="1" type="ORF">P691DRAFT_733620</name>
</gene>
<comment type="caution">
    <text evidence="1">The sequence shown here is derived from an EMBL/GenBank/DDBJ whole genome shotgun (WGS) entry which is preliminary data.</text>
</comment>
<dbReference type="OrthoDB" id="94039at2759"/>
<dbReference type="SUPFAM" id="SSF53474">
    <property type="entry name" value="alpha/beta-Hydrolases"/>
    <property type="match status" value="1"/>
</dbReference>
<dbReference type="EMBL" id="MU151255">
    <property type="protein sequence ID" value="KAF9446266.1"/>
    <property type="molecule type" value="Genomic_DNA"/>
</dbReference>
<keyword evidence="2" id="KW-1185">Reference proteome</keyword>
<reference evidence="1" key="1">
    <citation type="submission" date="2020-11" db="EMBL/GenBank/DDBJ databases">
        <authorList>
            <consortium name="DOE Joint Genome Institute"/>
            <person name="Ahrendt S."/>
            <person name="Riley R."/>
            <person name="Andreopoulos W."/>
            <person name="Labutti K."/>
            <person name="Pangilinan J."/>
            <person name="Ruiz-Duenas F.J."/>
            <person name="Barrasa J.M."/>
            <person name="Sanchez-Garcia M."/>
            <person name="Camarero S."/>
            <person name="Miyauchi S."/>
            <person name="Serrano A."/>
            <person name="Linde D."/>
            <person name="Babiker R."/>
            <person name="Drula E."/>
            <person name="Ayuso-Fernandez I."/>
            <person name="Pacheco R."/>
            <person name="Padilla G."/>
            <person name="Ferreira P."/>
            <person name="Barriuso J."/>
            <person name="Kellner H."/>
            <person name="Castanera R."/>
            <person name="Alfaro M."/>
            <person name="Ramirez L."/>
            <person name="Pisabarro A.G."/>
            <person name="Kuo A."/>
            <person name="Tritt A."/>
            <person name="Lipzen A."/>
            <person name="He G."/>
            <person name="Yan M."/>
            <person name="Ng V."/>
            <person name="Cullen D."/>
            <person name="Martin F."/>
            <person name="Rosso M.-N."/>
            <person name="Henrissat B."/>
            <person name="Hibbett D."/>
            <person name="Martinez A.T."/>
            <person name="Grigoriev I.V."/>
        </authorList>
    </citation>
    <scope>NUCLEOTIDE SEQUENCE</scope>
    <source>
        <strain evidence="1">MF-IS2</strain>
    </source>
</reference>
<evidence type="ECO:0000313" key="2">
    <source>
        <dbReference type="Proteomes" id="UP000807342"/>
    </source>
</evidence>
<protein>
    <recommendedName>
        <fullName evidence="3">AB hydrolase-1 domain-containing protein</fullName>
    </recommendedName>
</protein>